<gene>
    <name evidence="1" type="ORF">MM415A03361_0012</name>
    <name evidence="2" type="ORF">MM415B04361_0012</name>
</gene>
<dbReference type="EMBL" id="MT143123">
    <property type="protein sequence ID" value="QJA93119.1"/>
    <property type="molecule type" value="Genomic_DNA"/>
</dbReference>
<name>A0A6M3LFH9_9ZZZZ</name>
<dbReference type="EMBL" id="MT141849">
    <property type="protein sequence ID" value="QJA71147.1"/>
    <property type="molecule type" value="Genomic_DNA"/>
</dbReference>
<organism evidence="2">
    <name type="scientific">viral metagenome</name>
    <dbReference type="NCBI Taxonomy" id="1070528"/>
    <lineage>
        <taxon>unclassified sequences</taxon>
        <taxon>metagenomes</taxon>
        <taxon>organismal metagenomes</taxon>
    </lineage>
</organism>
<protein>
    <submittedName>
        <fullName evidence="2">Uncharacterized protein</fullName>
    </submittedName>
</protein>
<accession>A0A6M3LFH9</accession>
<dbReference type="AlphaFoldDB" id="A0A6M3LFH9"/>
<evidence type="ECO:0000313" key="2">
    <source>
        <dbReference type="EMBL" id="QJA93119.1"/>
    </source>
</evidence>
<sequence>MLWSQWSVSDDLIYGGDEMKVKVKDGWQIRNHKTGKLWPKVYKTEAEVEARLRQMAKYK</sequence>
<reference evidence="2" key="1">
    <citation type="submission" date="2020-03" db="EMBL/GenBank/DDBJ databases">
        <title>The deep terrestrial virosphere.</title>
        <authorList>
            <person name="Holmfeldt K."/>
            <person name="Nilsson E."/>
            <person name="Simone D."/>
            <person name="Lopez-Fernandez M."/>
            <person name="Wu X."/>
            <person name="de Brujin I."/>
            <person name="Lundin D."/>
            <person name="Andersson A."/>
            <person name="Bertilsson S."/>
            <person name="Dopson M."/>
        </authorList>
    </citation>
    <scope>NUCLEOTIDE SEQUENCE</scope>
    <source>
        <strain evidence="1">MM415A03361</strain>
        <strain evidence="2">MM415B04361</strain>
    </source>
</reference>
<proteinExistence type="predicted"/>
<evidence type="ECO:0000313" key="1">
    <source>
        <dbReference type="EMBL" id="QJA71147.1"/>
    </source>
</evidence>